<dbReference type="Proteomes" id="UP001164250">
    <property type="component" value="Chromosome 12"/>
</dbReference>
<name>A0ACC1A617_9ROSI</name>
<protein>
    <submittedName>
        <fullName evidence="1">Uncharacterized protein</fullName>
    </submittedName>
</protein>
<accession>A0ACC1A617</accession>
<gene>
    <name evidence="1" type="ORF">Patl1_11971</name>
</gene>
<evidence type="ECO:0000313" key="2">
    <source>
        <dbReference type="Proteomes" id="UP001164250"/>
    </source>
</evidence>
<reference evidence="2" key="1">
    <citation type="journal article" date="2023" name="G3 (Bethesda)">
        <title>Genome assembly and association tests identify interacting loci associated with vigor, precocity, and sex in interspecific pistachio rootstocks.</title>
        <authorList>
            <person name="Palmer W."/>
            <person name="Jacygrad E."/>
            <person name="Sagayaradj S."/>
            <person name="Cavanaugh K."/>
            <person name="Han R."/>
            <person name="Bertier L."/>
            <person name="Beede B."/>
            <person name="Kafkas S."/>
            <person name="Golino D."/>
            <person name="Preece J."/>
            <person name="Michelmore R."/>
        </authorList>
    </citation>
    <scope>NUCLEOTIDE SEQUENCE [LARGE SCALE GENOMIC DNA]</scope>
</reference>
<keyword evidence="2" id="KW-1185">Reference proteome</keyword>
<evidence type="ECO:0000313" key="1">
    <source>
        <dbReference type="EMBL" id="KAJ0081803.1"/>
    </source>
</evidence>
<organism evidence="1 2">
    <name type="scientific">Pistacia atlantica</name>
    <dbReference type="NCBI Taxonomy" id="434234"/>
    <lineage>
        <taxon>Eukaryota</taxon>
        <taxon>Viridiplantae</taxon>
        <taxon>Streptophyta</taxon>
        <taxon>Embryophyta</taxon>
        <taxon>Tracheophyta</taxon>
        <taxon>Spermatophyta</taxon>
        <taxon>Magnoliopsida</taxon>
        <taxon>eudicotyledons</taxon>
        <taxon>Gunneridae</taxon>
        <taxon>Pentapetalae</taxon>
        <taxon>rosids</taxon>
        <taxon>malvids</taxon>
        <taxon>Sapindales</taxon>
        <taxon>Anacardiaceae</taxon>
        <taxon>Pistacia</taxon>
    </lineage>
</organism>
<dbReference type="EMBL" id="CM047908">
    <property type="protein sequence ID" value="KAJ0081803.1"/>
    <property type="molecule type" value="Genomic_DNA"/>
</dbReference>
<proteinExistence type="predicted"/>
<sequence>MALPTWVSFIALNQRASLNNRSKTLALQLSGNICPSRTAFMPSSITSLVSLRFYDQYFLASAMDGSVSVHSSFALLFGYLLTLHIPPFTLHKWALMFFSQVMLYDHRLSKRGPIQSYEGHANSHTLLQLAVDQSERFVMAGGEDCNLRIWSIKSGELLFQEKVSDSAPSTVSWRLVERPLGKPDEKQSQNELQFAESLRWEAWFGSVDGLYHMGWP</sequence>
<comment type="caution">
    <text evidence="1">The sequence shown here is derived from an EMBL/GenBank/DDBJ whole genome shotgun (WGS) entry which is preliminary data.</text>
</comment>